<dbReference type="InterPro" id="IPR027417">
    <property type="entry name" value="P-loop_NTPase"/>
</dbReference>
<dbReference type="AlphaFoldDB" id="A0A135YUG2"/>
<dbReference type="Proteomes" id="UP000070326">
    <property type="component" value="Unassembled WGS sequence"/>
</dbReference>
<dbReference type="CDD" id="cd00009">
    <property type="entry name" value="AAA"/>
    <property type="match status" value="1"/>
</dbReference>
<dbReference type="Pfam" id="PF01695">
    <property type="entry name" value="IstB_IS21"/>
    <property type="match status" value="1"/>
</dbReference>
<dbReference type="PANTHER" id="PTHR30050">
    <property type="entry name" value="CHROMOSOMAL REPLICATION INITIATOR PROTEIN DNAA"/>
    <property type="match status" value="1"/>
</dbReference>
<dbReference type="PATRIC" id="fig|1261.3.peg.54"/>
<evidence type="ECO:0000259" key="1">
    <source>
        <dbReference type="SMART" id="SM00382"/>
    </source>
</evidence>
<dbReference type="STRING" id="1261.HMPREF3195_00942"/>
<dbReference type="Gene3D" id="3.40.50.300">
    <property type="entry name" value="P-loop containing nucleotide triphosphate hydrolases"/>
    <property type="match status" value="1"/>
</dbReference>
<reference evidence="2 3" key="1">
    <citation type="submission" date="2016-02" db="EMBL/GenBank/DDBJ databases">
        <authorList>
            <person name="Wen L."/>
            <person name="He K."/>
            <person name="Yang H."/>
        </authorList>
    </citation>
    <scope>NUCLEOTIDE SEQUENCE [LARGE SCALE GENOMIC DNA]</scope>
    <source>
        <strain evidence="2 3">MJR8628A</strain>
    </source>
</reference>
<proteinExistence type="predicted"/>
<name>A0A135YUG2_9FIRM</name>
<dbReference type="PANTHER" id="PTHR30050:SF4">
    <property type="entry name" value="ATP-BINDING PROTEIN RV3427C IN INSERTION SEQUENCE-RELATED"/>
    <property type="match status" value="1"/>
</dbReference>
<protein>
    <submittedName>
        <fullName evidence="2">Putative DNA replication protein DnaC</fullName>
    </submittedName>
</protein>
<dbReference type="EMBL" id="LSQZ01000035">
    <property type="protein sequence ID" value="KXI13049.1"/>
    <property type="molecule type" value="Genomic_DNA"/>
</dbReference>
<dbReference type="GO" id="GO:0005524">
    <property type="term" value="F:ATP binding"/>
    <property type="evidence" value="ECO:0007669"/>
    <property type="project" value="InterPro"/>
</dbReference>
<feature type="domain" description="AAA+ ATPase" evidence="1">
    <location>
        <begin position="185"/>
        <end position="318"/>
    </location>
</feature>
<dbReference type="InterPro" id="IPR002611">
    <property type="entry name" value="IstB_ATP-bd"/>
</dbReference>
<dbReference type="eggNOG" id="COG1484">
    <property type="taxonomic scope" value="Bacteria"/>
</dbReference>
<dbReference type="SMART" id="SM00382">
    <property type="entry name" value="AAA"/>
    <property type="match status" value="1"/>
</dbReference>
<accession>A0A135YUG2</accession>
<dbReference type="SUPFAM" id="SSF52540">
    <property type="entry name" value="P-loop containing nucleoside triphosphate hydrolases"/>
    <property type="match status" value="1"/>
</dbReference>
<evidence type="ECO:0000313" key="2">
    <source>
        <dbReference type="EMBL" id="KXI13049.1"/>
    </source>
</evidence>
<organism evidence="2 3">
    <name type="scientific">Peptostreptococcus anaerobius</name>
    <dbReference type="NCBI Taxonomy" id="1261"/>
    <lineage>
        <taxon>Bacteria</taxon>
        <taxon>Bacillati</taxon>
        <taxon>Bacillota</taxon>
        <taxon>Clostridia</taxon>
        <taxon>Peptostreptococcales</taxon>
        <taxon>Peptostreptococcaceae</taxon>
        <taxon>Peptostreptococcus</taxon>
    </lineage>
</organism>
<dbReference type="NCBIfam" id="NF005304">
    <property type="entry name" value="PRK06835.1"/>
    <property type="match status" value="1"/>
</dbReference>
<dbReference type="InterPro" id="IPR003593">
    <property type="entry name" value="AAA+_ATPase"/>
</dbReference>
<sequence length="328" mass="38705">MDPSKEREILLDYQYTRDKNLALQEKRIKEINEKYPDIDSLSNDIRMMGLNISKMLFNSCSDEDIETMRYELNSMIKKKSDLFEYYGIPSDYLDLKYRCPICKDTGFLESGDQCKCLKQKILQDSYRMSNLDKILDDSNFDKFNFSVFSDQEFENYELSPRENMKNIMSDIDEYLYYFKENKTCGKDNLLFTGTPGLGKTYLCSCIAREILKEGHTVIYQTAFNLMDIIEKYRFKRADYSRSDQENYNNVYETDLLIIDDLGTEMVNSFTISELFNILNSRINSKKKTIISTNLDVGMLYQVYTDRITSRIIGNFKIFEFYGPDLRLT</sequence>
<gene>
    <name evidence="2" type="ORF">HMPREF3195_00942</name>
</gene>
<dbReference type="GO" id="GO:0006260">
    <property type="term" value="P:DNA replication"/>
    <property type="evidence" value="ECO:0007669"/>
    <property type="project" value="TreeGrafter"/>
</dbReference>
<evidence type="ECO:0000313" key="3">
    <source>
        <dbReference type="Proteomes" id="UP000070326"/>
    </source>
</evidence>
<dbReference type="RefSeq" id="WP_021934825.1">
    <property type="nucleotide sequence ID" value="NZ_CAXUJS010000014.1"/>
</dbReference>
<comment type="caution">
    <text evidence="2">The sequence shown here is derived from an EMBL/GenBank/DDBJ whole genome shotgun (WGS) entry which is preliminary data.</text>
</comment>